<keyword evidence="1" id="KW-1133">Transmembrane helix</keyword>
<dbReference type="EMBL" id="MRCE01000069">
    <property type="protein sequence ID" value="OKH30229.1"/>
    <property type="molecule type" value="Genomic_DNA"/>
</dbReference>
<name>A0A1U7I2L9_9CYAN</name>
<dbReference type="STRING" id="454136.NIES2119_31340"/>
<sequence length="75" mass="8049">MKTESKLMRVLGRIQDVCGWVLAGSMAILAIVLMFFLPLRAVLFGLIAIGVCPRVNLPDTVRVVVAIVALIGLSV</sequence>
<evidence type="ECO:0000256" key="1">
    <source>
        <dbReference type="SAM" id="Phobius"/>
    </source>
</evidence>
<accession>A0A1U7I2L9</accession>
<dbReference type="Proteomes" id="UP000185860">
    <property type="component" value="Unassembled WGS sequence"/>
</dbReference>
<dbReference type="RefSeq" id="WP_073597408.1">
    <property type="nucleotide sequence ID" value="NZ_MRCE01000069.1"/>
</dbReference>
<evidence type="ECO:0000313" key="3">
    <source>
        <dbReference type="Proteomes" id="UP000185860"/>
    </source>
</evidence>
<reference evidence="2 3" key="1">
    <citation type="submission" date="2016-11" db="EMBL/GenBank/DDBJ databases">
        <title>Draft Genome Sequences of Nine Cyanobacterial Strains from Diverse Habitats.</title>
        <authorList>
            <person name="Zhu T."/>
            <person name="Hou S."/>
            <person name="Lu X."/>
            <person name="Hess W.R."/>
        </authorList>
    </citation>
    <scope>NUCLEOTIDE SEQUENCE [LARGE SCALE GENOMIC DNA]</scope>
    <source>
        <strain evidence="2 3">IAM M-71</strain>
    </source>
</reference>
<dbReference type="AlphaFoldDB" id="A0A1U7I2L9"/>
<protein>
    <submittedName>
        <fullName evidence="2">Uncharacterized protein</fullName>
    </submittedName>
</protein>
<proteinExistence type="predicted"/>
<gene>
    <name evidence="2" type="ORF">NIES2119_31340</name>
</gene>
<keyword evidence="1" id="KW-0472">Membrane</keyword>
<evidence type="ECO:0000313" key="2">
    <source>
        <dbReference type="EMBL" id="OKH30229.1"/>
    </source>
</evidence>
<organism evidence="2 3">
    <name type="scientific">[Phormidium ambiguum] IAM M-71</name>
    <dbReference type="NCBI Taxonomy" id="454136"/>
    <lineage>
        <taxon>Bacteria</taxon>
        <taxon>Bacillati</taxon>
        <taxon>Cyanobacteriota</taxon>
        <taxon>Cyanophyceae</taxon>
        <taxon>Oscillatoriophycideae</taxon>
        <taxon>Aerosakkonematales</taxon>
        <taxon>Aerosakkonemataceae</taxon>
        <taxon>Floridanema</taxon>
    </lineage>
</organism>
<feature type="transmembrane region" description="Helical" evidence="1">
    <location>
        <begin position="20"/>
        <end position="49"/>
    </location>
</feature>
<dbReference type="OrthoDB" id="9973130at2"/>
<keyword evidence="1" id="KW-0812">Transmembrane</keyword>
<comment type="caution">
    <text evidence="2">The sequence shown here is derived from an EMBL/GenBank/DDBJ whole genome shotgun (WGS) entry which is preliminary data.</text>
</comment>